<dbReference type="AlphaFoldDB" id="A0A5P8FRW2"/>
<evidence type="ECO:0000313" key="2">
    <source>
        <dbReference type="EMBL" id="QFQ31622.2"/>
    </source>
</evidence>
<dbReference type="CDD" id="cd13402">
    <property type="entry name" value="LT_TF-like"/>
    <property type="match status" value="1"/>
</dbReference>
<name>A0A5P8FRW2_9MICO</name>
<evidence type="ECO:0000259" key="1">
    <source>
        <dbReference type="Pfam" id="PF01464"/>
    </source>
</evidence>
<dbReference type="InterPro" id="IPR008258">
    <property type="entry name" value="Transglycosylase_SLT_dom_1"/>
</dbReference>
<reference evidence="2 3" key="1">
    <citation type="submission" date="2019-09" db="EMBL/GenBank/DDBJ databases">
        <title>Complete Genome Sequence of Janibacter melonis M714 with both human health impact and industrial applications.</title>
        <authorList>
            <person name="Jin M."/>
            <person name="Zhao Q.R."/>
        </authorList>
    </citation>
    <scope>NUCLEOTIDE SEQUENCE [LARGE SCALE GENOMIC DNA]</scope>
    <source>
        <strain evidence="2 3">M714</strain>
    </source>
</reference>
<dbReference type="KEGG" id="jme:EEW87_004235"/>
<organism evidence="2 3">
    <name type="scientific">Janibacter melonis</name>
    <dbReference type="NCBI Taxonomy" id="262209"/>
    <lineage>
        <taxon>Bacteria</taxon>
        <taxon>Bacillati</taxon>
        <taxon>Actinomycetota</taxon>
        <taxon>Actinomycetes</taxon>
        <taxon>Micrococcales</taxon>
        <taxon>Intrasporangiaceae</taxon>
        <taxon>Janibacter</taxon>
    </lineage>
</organism>
<gene>
    <name evidence="2" type="ORF">EEW87_004235</name>
</gene>
<dbReference type="InterPro" id="IPR023346">
    <property type="entry name" value="Lysozyme-like_dom_sf"/>
</dbReference>
<accession>A0A5P8FRW2</accession>
<dbReference type="Proteomes" id="UP000271708">
    <property type="component" value="Chromosome"/>
</dbReference>
<proteinExistence type="predicted"/>
<sequence>MDKASKGAAQNLGLSRNEYNELASTLGAGLKNKGIKDYADQTRNLLGLSSDLSAQFGGPTKQAAEALASAMRGETDPIERYGVSLNATMLEAEAYSTGIVKRTKDTEAIKVAQNKAILAQRDYNEALREHGKGSNEYLRAEAALAGANSRLSKAMEGKKTQLTDQEKAQAALSLIQKQTTDAQGAFGRESETAAGQQQRLKAQLDNVKASLGEGLLPVLTDGGKVLNDTVVPAVQGFVDEWKAGTGAGGEARDVVSSLADKLKSAAGFLVDHKQVVLGLAGAYATYRVGMVAYTTATNVATAATKAAGVAKKIYHGVEKAFHAAQAAWKAGTYSYAAAQRVYTATVNGGTGAVKARTVAEKAGLAFAKTRLFFTKAQTVAQRALNAVMNMSPIGKVILAITALVAGLVLLYKKNATFRNFINKLWASIKVAVGRVVAWFRNTALPWMRDALTKIGAAASRLWTNHIRPAFSKIKSIAASVFGWIRSTGLPWVRTAIGAIGKVVSWLWTNVYKRYFTFILNRVKSVFGWIKNTGVPAVRGAFQVIGDKASWLWKKAKSAFDNMRTGIGKVKDAFKTAKDGIGRIWSGLTSTISRPIGIALGWIENNFLSKVRSVLNAIGAGDLAKKIPTLGSNPNGGKGGKGRYDAGGFYTGGRPGGRARGGILPGYTPMHRGDDQLTPMRSGEGVLVSEGLRDHHSRSMFLAANEAAKRGVPFAKFMGGGYASGGIVALGKRLQGMGYHVSEHPAFGGVAPGAHSATGWHYKAGALDVNADPFNSKFSNEMAALDKLNAMLRRDGWNTIWRAANHFDHLHVDIGNGQGGGLPGGGGILGGLAGKVIDQGKSALNALLSKAPGDFWTQAGVGAMRKITGVIAEKARSMFGSSDTGDMPGGAPGGGVDRWRTTVRKALFMTGQSPLLVGTVLRRMMQESGGNPRAINNWDINAKRGDPSKGLMQVIGSTFRAYAMKGYDRDIYDPLSNILASFRYAIATYGSLSNAYNRAGGYARGTRSAASGPAWVGERGPELLWFRGGERVMPHRQSMRLAASDGPGRLLVTGELKLRDGRAYIEGIAEDVYSDLSTGAAALGRTA</sequence>
<feature type="domain" description="Transglycosylase SLT" evidence="1">
    <location>
        <begin position="923"/>
        <end position="1007"/>
    </location>
</feature>
<dbReference type="Gene3D" id="1.10.530.10">
    <property type="match status" value="1"/>
</dbReference>
<dbReference type="EMBL" id="CP044548">
    <property type="protein sequence ID" value="QFQ31622.2"/>
    <property type="molecule type" value="Genomic_DNA"/>
</dbReference>
<protein>
    <submittedName>
        <fullName evidence="2">Transglycosylase SLT domain-containing protein</fullName>
    </submittedName>
</protein>
<evidence type="ECO:0000313" key="3">
    <source>
        <dbReference type="Proteomes" id="UP000271708"/>
    </source>
</evidence>
<dbReference type="Pfam" id="PF01464">
    <property type="entry name" value="SLT"/>
    <property type="match status" value="1"/>
</dbReference>
<dbReference type="SUPFAM" id="SSF53955">
    <property type="entry name" value="Lysozyme-like"/>
    <property type="match status" value="1"/>
</dbReference>